<dbReference type="InterPro" id="IPR058790">
    <property type="entry name" value="BSH_CusB"/>
</dbReference>
<dbReference type="PROSITE" id="PS51257">
    <property type="entry name" value="PROKAR_LIPOPROTEIN"/>
    <property type="match status" value="1"/>
</dbReference>
<name>A0A1L7I566_9FLAO</name>
<dbReference type="InterPro" id="IPR006143">
    <property type="entry name" value="RND_pump_MFP"/>
</dbReference>
<evidence type="ECO:0000259" key="3">
    <source>
        <dbReference type="Pfam" id="PF25919"/>
    </source>
</evidence>
<dbReference type="Pfam" id="PF25919">
    <property type="entry name" value="BSH_CusB"/>
    <property type="match status" value="1"/>
</dbReference>
<dbReference type="GO" id="GO:0022857">
    <property type="term" value="F:transmembrane transporter activity"/>
    <property type="evidence" value="ECO:0007669"/>
    <property type="project" value="InterPro"/>
</dbReference>
<dbReference type="Gene3D" id="1.10.287.470">
    <property type="entry name" value="Helix hairpin bin"/>
    <property type="match status" value="1"/>
</dbReference>
<evidence type="ECO:0000256" key="1">
    <source>
        <dbReference type="ARBA" id="ARBA00009477"/>
    </source>
</evidence>
<dbReference type="NCBIfam" id="TIGR01730">
    <property type="entry name" value="RND_mfp"/>
    <property type="match status" value="1"/>
</dbReference>
<proteinExistence type="inferred from homology"/>
<dbReference type="AlphaFoldDB" id="A0A1L7I566"/>
<dbReference type="Proteomes" id="UP000186230">
    <property type="component" value="Chromosome"/>
</dbReference>
<protein>
    <submittedName>
        <fullName evidence="5">Putative Co/Zn/Cd efflux system membrane fusion protein</fullName>
    </submittedName>
</protein>
<dbReference type="EMBL" id="CP016359">
    <property type="protein sequence ID" value="APU68364.1"/>
    <property type="molecule type" value="Genomic_DNA"/>
</dbReference>
<dbReference type="PANTHER" id="PTHR30097:SF4">
    <property type="entry name" value="SLR6042 PROTEIN"/>
    <property type="match status" value="1"/>
</dbReference>
<dbReference type="Gene3D" id="2.40.30.170">
    <property type="match status" value="1"/>
</dbReference>
<evidence type="ECO:0000259" key="4">
    <source>
        <dbReference type="Pfam" id="PF25954"/>
    </source>
</evidence>
<evidence type="ECO:0000256" key="2">
    <source>
        <dbReference type="ARBA" id="ARBA00022448"/>
    </source>
</evidence>
<dbReference type="GO" id="GO:0030313">
    <property type="term" value="C:cell envelope"/>
    <property type="evidence" value="ECO:0007669"/>
    <property type="project" value="TreeGrafter"/>
</dbReference>
<dbReference type="SUPFAM" id="SSF111369">
    <property type="entry name" value="HlyD-like secretion proteins"/>
    <property type="match status" value="1"/>
</dbReference>
<dbReference type="KEGG" id="gfl:GRFL_1640"/>
<dbReference type="PANTHER" id="PTHR30097">
    <property type="entry name" value="CATION EFFLUX SYSTEM PROTEIN CUSB"/>
    <property type="match status" value="1"/>
</dbReference>
<keyword evidence="6" id="KW-1185">Reference proteome</keyword>
<dbReference type="InterPro" id="IPR051909">
    <property type="entry name" value="MFP_Cation_Efflux"/>
</dbReference>
<sequence length="380" mass="43396">MRNKLFQILPFLALSLWFTGCGNDSEKNIEDDQKSSSEIRVSAQQFQQNSMELGTIENREFPQFVRATGVIDVPPENKAMITTFAEGYVKNTYLLEGDQVKKGQLLVSLENPKYVEMQQDYLETREQMDYLESEYQRQETLYNEQITSEKNYLRAKSEYNRNKARYNALRQQLQMLHINPENVEKGQFVSTINIYSPISGQVSDVMISKGTHVSEAQSLMQIIDTDHIHVELSVFEKDLGSLEKGQPILVTLPENSRDTLTAEVHLIGASIDPEKRTVRVHGHFEEDLEKQLAVGMYVDASIITSSRELPSLPSESITDLDGQQYVLQLDSVSSQGDYYLSREKVKTGQNFNNFQEIENAEKFKSGTKFLVTGAYQLLEQ</sequence>
<dbReference type="GO" id="GO:0016020">
    <property type="term" value="C:membrane"/>
    <property type="evidence" value="ECO:0007669"/>
    <property type="project" value="InterPro"/>
</dbReference>
<keyword evidence="2" id="KW-0813">Transport</keyword>
<dbReference type="RefSeq" id="WP_083644145.1">
    <property type="nucleotide sequence ID" value="NZ_AMRU01000001.1"/>
</dbReference>
<dbReference type="Pfam" id="PF25954">
    <property type="entry name" value="Beta-barrel_RND_2"/>
    <property type="match status" value="1"/>
</dbReference>
<dbReference type="STRING" id="1229726.GRFL_1640"/>
<dbReference type="GO" id="GO:0015679">
    <property type="term" value="P:plasma membrane copper ion transport"/>
    <property type="evidence" value="ECO:0007669"/>
    <property type="project" value="TreeGrafter"/>
</dbReference>
<evidence type="ECO:0000313" key="5">
    <source>
        <dbReference type="EMBL" id="APU68364.1"/>
    </source>
</evidence>
<dbReference type="Gene3D" id="2.40.50.100">
    <property type="match status" value="1"/>
</dbReference>
<dbReference type="GO" id="GO:0060003">
    <property type="term" value="P:copper ion export"/>
    <property type="evidence" value="ECO:0007669"/>
    <property type="project" value="TreeGrafter"/>
</dbReference>
<feature type="domain" description="CusB-like barrel-sandwich hybrid" evidence="3">
    <location>
        <begin position="80"/>
        <end position="222"/>
    </location>
</feature>
<dbReference type="OrthoDB" id="9814657at2"/>
<dbReference type="InterPro" id="IPR058792">
    <property type="entry name" value="Beta-barrel_RND_2"/>
</dbReference>
<organism evidence="5 6">
    <name type="scientific">Christiangramia flava JLT2011</name>
    <dbReference type="NCBI Taxonomy" id="1229726"/>
    <lineage>
        <taxon>Bacteria</taxon>
        <taxon>Pseudomonadati</taxon>
        <taxon>Bacteroidota</taxon>
        <taxon>Flavobacteriia</taxon>
        <taxon>Flavobacteriales</taxon>
        <taxon>Flavobacteriaceae</taxon>
        <taxon>Christiangramia</taxon>
    </lineage>
</organism>
<reference evidence="5 6" key="1">
    <citation type="submission" date="2016-07" db="EMBL/GenBank/DDBJ databases">
        <title>Multi-omics approach to identify versatile polysaccharide utilization systems of a marine flavobacterium Gramella flava.</title>
        <authorList>
            <person name="Tang K."/>
        </authorList>
    </citation>
    <scope>NUCLEOTIDE SEQUENCE [LARGE SCALE GENOMIC DNA]</scope>
    <source>
        <strain evidence="5 6">JLT2011</strain>
    </source>
</reference>
<feature type="domain" description="CusB-like beta-barrel" evidence="4">
    <location>
        <begin position="230"/>
        <end position="303"/>
    </location>
</feature>
<evidence type="ECO:0000313" key="6">
    <source>
        <dbReference type="Proteomes" id="UP000186230"/>
    </source>
</evidence>
<accession>A0A1L7I566</accession>
<comment type="similarity">
    <text evidence="1">Belongs to the membrane fusion protein (MFP) (TC 8.A.1) family.</text>
</comment>
<gene>
    <name evidence="5" type="ORF">GRFL_1640</name>
</gene>